<dbReference type="Pfam" id="PF00646">
    <property type="entry name" value="F-box"/>
    <property type="match status" value="1"/>
</dbReference>
<dbReference type="PANTHER" id="PTHR31672:SF13">
    <property type="entry name" value="F-BOX PROTEIN CPR30-LIKE"/>
    <property type="match status" value="1"/>
</dbReference>
<dbReference type="PROSITE" id="PS50181">
    <property type="entry name" value="FBOX"/>
    <property type="match status" value="1"/>
</dbReference>
<dbReference type="Proteomes" id="UP000030748">
    <property type="component" value="Unassembled WGS sequence"/>
</dbReference>
<proteinExistence type="predicted"/>
<keyword evidence="3" id="KW-1185">Reference proteome</keyword>
<dbReference type="InterPro" id="IPR050796">
    <property type="entry name" value="SCF_F-box_component"/>
</dbReference>
<dbReference type="EMBL" id="KI630716">
    <property type="protein sequence ID" value="EYU34226.1"/>
    <property type="molecule type" value="Genomic_DNA"/>
</dbReference>
<name>A0A022R1U0_ERYGU</name>
<protein>
    <recommendedName>
        <fullName evidence="1">F-box domain-containing protein</fullName>
    </recommendedName>
</protein>
<feature type="domain" description="F-box" evidence="1">
    <location>
        <begin position="11"/>
        <end position="51"/>
    </location>
</feature>
<dbReference type="SMART" id="SM00256">
    <property type="entry name" value="FBOX"/>
    <property type="match status" value="1"/>
</dbReference>
<evidence type="ECO:0000313" key="2">
    <source>
        <dbReference type="EMBL" id="EYU34226.1"/>
    </source>
</evidence>
<reference evidence="2 3" key="1">
    <citation type="journal article" date="2013" name="Proc. Natl. Acad. Sci. U.S.A.">
        <title>Fine-scale variation in meiotic recombination in Mimulus inferred from population shotgun sequencing.</title>
        <authorList>
            <person name="Hellsten U."/>
            <person name="Wright K.M."/>
            <person name="Jenkins J."/>
            <person name="Shu S."/>
            <person name="Yuan Y."/>
            <person name="Wessler S.R."/>
            <person name="Schmutz J."/>
            <person name="Willis J.H."/>
            <person name="Rokhsar D.S."/>
        </authorList>
    </citation>
    <scope>NUCLEOTIDE SEQUENCE [LARGE SCALE GENOMIC DNA]</scope>
    <source>
        <strain evidence="3">cv. DUN x IM62</strain>
    </source>
</reference>
<gene>
    <name evidence="2" type="ORF">MIMGU_mgv11b021967mg</name>
</gene>
<dbReference type="SUPFAM" id="SSF81383">
    <property type="entry name" value="F-box domain"/>
    <property type="match status" value="1"/>
</dbReference>
<dbReference type="InterPro" id="IPR001810">
    <property type="entry name" value="F-box_dom"/>
</dbReference>
<dbReference type="AlphaFoldDB" id="A0A022R1U0"/>
<dbReference type="PANTHER" id="PTHR31672">
    <property type="entry name" value="BNACNNG10540D PROTEIN"/>
    <property type="match status" value="1"/>
</dbReference>
<evidence type="ECO:0000259" key="1">
    <source>
        <dbReference type="PROSITE" id="PS50181"/>
    </source>
</evidence>
<dbReference type="InterPro" id="IPR036047">
    <property type="entry name" value="F-box-like_dom_sf"/>
</dbReference>
<feature type="non-terminal residue" evidence="2">
    <location>
        <position position="108"/>
    </location>
</feature>
<organism evidence="2 3">
    <name type="scientific">Erythranthe guttata</name>
    <name type="common">Yellow monkey flower</name>
    <name type="synonym">Mimulus guttatus</name>
    <dbReference type="NCBI Taxonomy" id="4155"/>
    <lineage>
        <taxon>Eukaryota</taxon>
        <taxon>Viridiplantae</taxon>
        <taxon>Streptophyta</taxon>
        <taxon>Embryophyta</taxon>
        <taxon>Tracheophyta</taxon>
        <taxon>Spermatophyta</taxon>
        <taxon>Magnoliopsida</taxon>
        <taxon>eudicotyledons</taxon>
        <taxon>Gunneridae</taxon>
        <taxon>Pentapetalae</taxon>
        <taxon>asterids</taxon>
        <taxon>lamiids</taxon>
        <taxon>Lamiales</taxon>
        <taxon>Phrymaceae</taxon>
        <taxon>Erythranthe</taxon>
    </lineage>
</organism>
<evidence type="ECO:0000313" key="3">
    <source>
        <dbReference type="Proteomes" id="UP000030748"/>
    </source>
</evidence>
<accession>A0A022R1U0</accession>
<sequence>MGNRISLKHVIPEEIIEEILCNLPVKSLLRFKSVSKRWRFVISSEYFIKKHLNKSCADGSKHVFGFEHRKTHFLSLGSCSLRDEPVVTTNIDIQIRPVKKNRIVGSLF</sequence>
<dbReference type="Gene3D" id="1.20.1280.50">
    <property type="match status" value="1"/>
</dbReference>